<keyword evidence="1" id="KW-1133">Transmembrane helix</keyword>
<reference evidence="3" key="1">
    <citation type="journal article" date="2019" name="Int. J. Syst. Evol. Microbiol.">
        <title>The Global Catalogue of Microorganisms (GCM) 10K type strain sequencing project: providing services to taxonomists for standard genome sequencing and annotation.</title>
        <authorList>
            <consortium name="The Broad Institute Genomics Platform"/>
            <consortium name="The Broad Institute Genome Sequencing Center for Infectious Disease"/>
            <person name="Wu L."/>
            <person name="Ma J."/>
        </authorList>
    </citation>
    <scope>NUCLEOTIDE SEQUENCE [LARGE SCALE GENOMIC DNA]</scope>
    <source>
        <strain evidence="3">JCM 16365</strain>
    </source>
</reference>
<evidence type="ECO:0000256" key="1">
    <source>
        <dbReference type="SAM" id="Phobius"/>
    </source>
</evidence>
<feature type="transmembrane region" description="Helical" evidence="1">
    <location>
        <begin position="43"/>
        <end position="65"/>
    </location>
</feature>
<keyword evidence="1" id="KW-0472">Membrane</keyword>
<dbReference type="Proteomes" id="UP001500274">
    <property type="component" value="Unassembled WGS sequence"/>
</dbReference>
<dbReference type="EMBL" id="BAAARI010000017">
    <property type="protein sequence ID" value="GAA2586014.1"/>
    <property type="molecule type" value="Genomic_DNA"/>
</dbReference>
<gene>
    <name evidence="2" type="ORF">GCM10009862_26310</name>
</gene>
<sequence>MNRLARAARDALRSGRFVSRWTFLVAGLLSVTVMSPAPTSVDITALGATSASTAAFLAGLVATALGERRVPRRWRPWIVTAGVLASALLRPLAYDAVADVLGASAPAAWQLPFRVLTNATVWMASLTAIAILTTHVTRLRQTNARLLSVQHALTHAREHADAFESAARNLVQAASHELRDELRALAAERPDTASLRAFSDDSVRRWSRRLADLTATPAEPVVAVPIERVRMRPALRLPPPGIVAVIYALCVLPYALRAVPALQVLVGVAVLAAGAVLADGVPRLRALRRHRIPTFLAIGAGVGVGLGALAWAQGIPLALSAVPVLVYPALAAACALCAGAASALRVEERRLTATVRVSQRIGRVGTSTARAALEDAARELHRDAQGACVRALAAPDRWTPTALREVHDEVDPLLAGLPDVFDRPRDGASIQSLADLVETWRPVVDVCMRMSPDARTALGASAAARDDAFEIVAEGLLNAVKHSVPAAAAIDLDVVATGAGPRLRVQVRSPGRLPRGATLRRSSAARGRGAQLRADGSGTLLEAVIDFGAASPVVSTEHPPHAQTSAS</sequence>
<feature type="transmembrane region" description="Helical" evidence="1">
    <location>
        <begin position="21"/>
        <end position="37"/>
    </location>
</feature>
<feature type="transmembrane region" description="Helical" evidence="1">
    <location>
        <begin position="324"/>
        <end position="344"/>
    </location>
</feature>
<feature type="transmembrane region" description="Helical" evidence="1">
    <location>
        <begin position="262"/>
        <end position="281"/>
    </location>
</feature>
<accession>A0ABP6BT65</accession>
<keyword evidence="3" id="KW-1185">Reference proteome</keyword>
<keyword evidence="1" id="KW-0812">Transmembrane</keyword>
<feature type="transmembrane region" description="Helical" evidence="1">
    <location>
        <begin position="113"/>
        <end position="132"/>
    </location>
</feature>
<proteinExistence type="predicted"/>
<protein>
    <recommendedName>
        <fullName evidence="4">Signal transduction histidine kinase</fullName>
    </recommendedName>
</protein>
<feature type="transmembrane region" description="Helical" evidence="1">
    <location>
        <begin position="237"/>
        <end position="256"/>
    </location>
</feature>
<feature type="transmembrane region" description="Helical" evidence="1">
    <location>
        <begin position="77"/>
        <end position="93"/>
    </location>
</feature>
<comment type="caution">
    <text evidence="2">The sequence shown here is derived from an EMBL/GenBank/DDBJ whole genome shotgun (WGS) entry which is preliminary data.</text>
</comment>
<name>A0ABP6BT65_9MICO</name>
<evidence type="ECO:0000313" key="3">
    <source>
        <dbReference type="Proteomes" id="UP001500274"/>
    </source>
</evidence>
<feature type="transmembrane region" description="Helical" evidence="1">
    <location>
        <begin position="293"/>
        <end position="312"/>
    </location>
</feature>
<dbReference type="RefSeq" id="WP_344230213.1">
    <property type="nucleotide sequence ID" value="NZ_BAAARI010000017.1"/>
</dbReference>
<evidence type="ECO:0000313" key="2">
    <source>
        <dbReference type="EMBL" id="GAA2586014.1"/>
    </source>
</evidence>
<organism evidence="2 3">
    <name type="scientific">Microbacterium binotii</name>
    <dbReference type="NCBI Taxonomy" id="462710"/>
    <lineage>
        <taxon>Bacteria</taxon>
        <taxon>Bacillati</taxon>
        <taxon>Actinomycetota</taxon>
        <taxon>Actinomycetes</taxon>
        <taxon>Micrococcales</taxon>
        <taxon>Microbacteriaceae</taxon>
        <taxon>Microbacterium</taxon>
    </lineage>
</organism>
<evidence type="ECO:0008006" key="4">
    <source>
        <dbReference type="Google" id="ProtNLM"/>
    </source>
</evidence>